<gene>
    <name evidence="2" type="ORF">FUG_LOCUS562605</name>
    <name evidence="1" type="ORF">MDCFG202_LOCUS185321</name>
</gene>
<sequence>MRWHSTAQHSTTSGLAGTRAGARAVPYCLFIAGALTCGDCENSIASHRILSIITVELSMMNRVGRSWGCVNHEAGTFEIDTHSACLISNCFGMLSDLTFQ</sequence>
<reference evidence="2" key="1">
    <citation type="submission" date="2019-04" db="EMBL/GenBank/DDBJ databases">
        <authorList>
            <person name="Melise S."/>
            <person name="Noan J."/>
            <person name="Okalmin O."/>
        </authorList>
    </citation>
    <scope>NUCLEOTIDE SEQUENCE</scope>
    <source>
        <strain evidence="2">FN9</strain>
    </source>
</reference>
<dbReference type="Proteomes" id="UP000746612">
    <property type="component" value="Unassembled WGS sequence"/>
</dbReference>
<proteinExistence type="predicted"/>
<evidence type="ECO:0000313" key="1">
    <source>
        <dbReference type="EMBL" id="CAG1979123.1"/>
    </source>
</evidence>
<protein>
    <submittedName>
        <fullName evidence="2">Uncharacterized protein</fullName>
    </submittedName>
</protein>
<dbReference type="EMBL" id="CAJPIJ010000112">
    <property type="protein sequence ID" value="CAG1979123.1"/>
    <property type="molecule type" value="Genomic_DNA"/>
</dbReference>
<dbReference type="AlphaFoldDB" id="A0A4E9EN29"/>
<accession>A0A4E9EN29</accession>
<reference evidence="1" key="2">
    <citation type="submission" date="2021-03" db="EMBL/GenBank/DDBJ databases">
        <authorList>
            <person name="Alouane T."/>
            <person name="Langin T."/>
            <person name="Bonhomme L."/>
        </authorList>
    </citation>
    <scope>NUCLEOTIDE SEQUENCE</scope>
    <source>
        <strain evidence="1">MDC_Fg202</strain>
    </source>
</reference>
<name>A0A4E9EN29_GIBZA</name>
<evidence type="ECO:0000313" key="2">
    <source>
        <dbReference type="EMBL" id="VIO64460.1"/>
    </source>
</evidence>
<organism evidence="2">
    <name type="scientific">Gibberella zeae</name>
    <name type="common">Wheat head blight fungus</name>
    <name type="synonym">Fusarium graminearum</name>
    <dbReference type="NCBI Taxonomy" id="5518"/>
    <lineage>
        <taxon>Eukaryota</taxon>
        <taxon>Fungi</taxon>
        <taxon>Dikarya</taxon>
        <taxon>Ascomycota</taxon>
        <taxon>Pezizomycotina</taxon>
        <taxon>Sordariomycetes</taxon>
        <taxon>Hypocreomycetidae</taxon>
        <taxon>Hypocreales</taxon>
        <taxon>Nectriaceae</taxon>
        <taxon>Fusarium</taxon>
    </lineage>
</organism>
<dbReference type="EMBL" id="CAAKMV010000196">
    <property type="protein sequence ID" value="VIO64460.1"/>
    <property type="molecule type" value="Genomic_DNA"/>
</dbReference>